<dbReference type="EMBL" id="JOKH01000001">
    <property type="protein sequence ID" value="KEQ19230.1"/>
    <property type="molecule type" value="Genomic_DNA"/>
</dbReference>
<keyword evidence="2" id="KW-1185">Reference proteome</keyword>
<reference evidence="1 2" key="1">
    <citation type="submission" date="2014-06" db="EMBL/GenBank/DDBJ databases">
        <title>Whole Genome Sequences of Three Symbiotic Endozoicomonas Bacteria.</title>
        <authorList>
            <person name="Neave M.J."/>
            <person name="Apprill A."/>
            <person name="Voolstra C.R."/>
        </authorList>
    </citation>
    <scope>NUCLEOTIDE SEQUENCE [LARGE SCALE GENOMIC DNA]</scope>
    <source>
        <strain evidence="1 2">DSM 25634</strain>
    </source>
</reference>
<gene>
    <name evidence="1" type="ORF">GZ78_04380</name>
</gene>
<dbReference type="AlphaFoldDB" id="A0A081NLA7"/>
<name>A0A081NLA7_9GAMM</name>
<dbReference type="STRING" id="1137799.GZ78_04380"/>
<dbReference type="OrthoDB" id="6193296at2"/>
<proteinExistence type="predicted"/>
<dbReference type="Proteomes" id="UP000028073">
    <property type="component" value="Unassembled WGS sequence"/>
</dbReference>
<protein>
    <submittedName>
        <fullName evidence="1">Uncharacterized protein</fullName>
    </submittedName>
</protein>
<organism evidence="1 2">
    <name type="scientific">Endozoicomonas numazuensis</name>
    <dbReference type="NCBI Taxonomy" id="1137799"/>
    <lineage>
        <taxon>Bacteria</taxon>
        <taxon>Pseudomonadati</taxon>
        <taxon>Pseudomonadota</taxon>
        <taxon>Gammaproteobacteria</taxon>
        <taxon>Oceanospirillales</taxon>
        <taxon>Endozoicomonadaceae</taxon>
        <taxon>Endozoicomonas</taxon>
    </lineage>
</organism>
<evidence type="ECO:0000313" key="1">
    <source>
        <dbReference type="EMBL" id="KEQ19230.1"/>
    </source>
</evidence>
<sequence>MPSIEARLDKLEIQHKNLDADMHSLVKVCAEVKNIALTNQSDITGLKLDVSDVINDIADVKNDVNSLTLPALKRVS</sequence>
<accession>A0A081NLA7</accession>
<evidence type="ECO:0000313" key="2">
    <source>
        <dbReference type="Proteomes" id="UP000028073"/>
    </source>
</evidence>
<comment type="caution">
    <text evidence="1">The sequence shown here is derived from an EMBL/GenBank/DDBJ whole genome shotgun (WGS) entry which is preliminary data.</text>
</comment>
<dbReference type="RefSeq" id="WP_034832936.1">
    <property type="nucleotide sequence ID" value="NZ_JOKH01000001.1"/>
</dbReference>